<protein>
    <submittedName>
        <fullName evidence="1">Uncharacterized protein</fullName>
    </submittedName>
</protein>
<accession>A0A6A7C081</accession>
<dbReference type="OrthoDB" id="3261222at2759"/>
<organism evidence="1 2">
    <name type="scientific">Piedraia hortae CBS 480.64</name>
    <dbReference type="NCBI Taxonomy" id="1314780"/>
    <lineage>
        <taxon>Eukaryota</taxon>
        <taxon>Fungi</taxon>
        <taxon>Dikarya</taxon>
        <taxon>Ascomycota</taxon>
        <taxon>Pezizomycotina</taxon>
        <taxon>Dothideomycetes</taxon>
        <taxon>Dothideomycetidae</taxon>
        <taxon>Capnodiales</taxon>
        <taxon>Piedraiaceae</taxon>
        <taxon>Piedraia</taxon>
    </lineage>
</organism>
<evidence type="ECO:0000313" key="1">
    <source>
        <dbReference type="EMBL" id="KAF2860864.1"/>
    </source>
</evidence>
<dbReference type="PANTHER" id="PTHR33481:SF1">
    <property type="entry name" value="ENDONUCLEASE_EXONUCLEASE_PHOSPHATASE DOMAIN-CONTAINING PROTEIN-RELATED"/>
    <property type="match status" value="1"/>
</dbReference>
<evidence type="ECO:0000313" key="2">
    <source>
        <dbReference type="Proteomes" id="UP000799421"/>
    </source>
</evidence>
<dbReference type="PANTHER" id="PTHR33481">
    <property type="entry name" value="REVERSE TRANSCRIPTASE"/>
    <property type="match status" value="1"/>
</dbReference>
<proteinExistence type="predicted"/>
<reference evidence="1" key="1">
    <citation type="journal article" date="2020" name="Stud. Mycol.">
        <title>101 Dothideomycetes genomes: a test case for predicting lifestyles and emergence of pathogens.</title>
        <authorList>
            <person name="Haridas S."/>
            <person name="Albert R."/>
            <person name="Binder M."/>
            <person name="Bloem J."/>
            <person name="Labutti K."/>
            <person name="Salamov A."/>
            <person name="Andreopoulos B."/>
            <person name="Baker S."/>
            <person name="Barry K."/>
            <person name="Bills G."/>
            <person name="Bluhm B."/>
            <person name="Cannon C."/>
            <person name="Castanera R."/>
            <person name="Culley D."/>
            <person name="Daum C."/>
            <person name="Ezra D."/>
            <person name="Gonzalez J."/>
            <person name="Henrissat B."/>
            <person name="Kuo A."/>
            <person name="Liang C."/>
            <person name="Lipzen A."/>
            <person name="Lutzoni F."/>
            <person name="Magnuson J."/>
            <person name="Mondo S."/>
            <person name="Nolan M."/>
            <person name="Ohm R."/>
            <person name="Pangilinan J."/>
            <person name="Park H.-J."/>
            <person name="Ramirez L."/>
            <person name="Alfaro M."/>
            <person name="Sun H."/>
            <person name="Tritt A."/>
            <person name="Yoshinaga Y."/>
            <person name="Zwiers L.-H."/>
            <person name="Turgeon B."/>
            <person name="Goodwin S."/>
            <person name="Spatafora J."/>
            <person name="Crous P."/>
            <person name="Grigoriev I."/>
        </authorList>
    </citation>
    <scope>NUCLEOTIDE SEQUENCE</scope>
    <source>
        <strain evidence="1">CBS 480.64</strain>
    </source>
</reference>
<name>A0A6A7C081_9PEZI</name>
<sequence length="66" mass="7399">MLPRLREQGWPAFSVNWTGSFMTKRACSVRLGGHTTQSAPLQCELPQGSPISPILFLLYVQPIVER</sequence>
<dbReference type="EMBL" id="MU005977">
    <property type="protein sequence ID" value="KAF2860864.1"/>
    <property type="molecule type" value="Genomic_DNA"/>
</dbReference>
<keyword evidence="2" id="KW-1185">Reference proteome</keyword>
<dbReference type="Proteomes" id="UP000799421">
    <property type="component" value="Unassembled WGS sequence"/>
</dbReference>
<gene>
    <name evidence="1" type="ORF">K470DRAFT_216148</name>
</gene>
<dbReference type="AlphaFoldDB" id="A0A6A7C081"/>